<evidence type="ECO:0000256" key="4">
    <source>
        <dbReference type="ARBA" id="ARBA00022553"/>
    </source>
</evidence>
<gene>
    <name evidence="13" type="ORF">SAMN05444583_107143</name>
</gene>
<dbReference type="AlphaFoldDB" id="A0A1H7NVJ1"/>
<protein>
    <recommendedName>
        <fullName evidence="3">histidine kinase</fullName>
        <ecNumber evidence="3">2.7.13.3</ecNumber>
    </recommendedName>
</protein>
<evidence type="ECO:0000256" key="9">
    <source>
        <dbReference type="ARBA" id="ARBA00023012"/>
    </source>
</evidence>
<accession>A0A1H7NVJ1</accession>
<keyword evidence="7 13" id="KW-0418">Kinase</keyword>
<evidence type="ECO:0000256" key="6">
    <source>
        <dbReference type="ARBA" id="ARBA00022692"/>
    </source>
</evidence>
<keyword evidence="4" id="KW-0597">Phosphoprotein</keyword>
<dbReference type="SMART" id="SM00388">
    <property type="entry name" value="HisKA"/>
    <property type="match status" value="1"/>
</dbReference>
<evidence type="ECO:0000256" key="7">
    <source>
        <dbReference type="ARBA" id="ARBA00022777"/>
    </source>
</evidence>
<dbReference type="SUPFAM" id="SSF47384">
    <property type="entry name" value="Homodimeric domain of signal transducing histidine kinase"/>
    <property type="match status" value="1"/>
</dbReference>
<evidence type="ECO:0000256" key="3">
    <source>
        <dbReference type="ARBA" id="ARBA00012438"/>
    </source>
</evidence>
<dbReference type="GO" id="GO:0005886">
    <property type="term" value="C:plasma membrane"/>
    <property type="evidence" value="ECO:0007669"/>
    <property type="project" value="UniProtKB-SubCell"/>
</dbReference>
<sequence>MKRGHSYSLRVRVAAATALGATIIVALLGVFVALAISRNNMSQLDRRLETAARVLIVNIGTASMFLPRFGDAGAFAVTIRNDGTLAASTPTQLPELPEGAATVNVDHTAYRVNTTAVAGTNTTVSLAVPAAEAKDVTAEQQQWVLVAGLLAIAAAAGLGWIFGGRAVRPIVQLTHQIGDGPPHEGPPPKVSGVREAEELADAIELMLRRIAEAQSQTTAALDTARDFSAVSAHELRTPLTAMRTDIEVLSTLQLDESQRAEILADLARTQGRVEATLSALERLASGELSSEDDHVPTDVVELCDLAAQDARRHHPDVQVQVESEPSLVIRGLPAGLRLALDNAIANAIRHGGATTVVLAARRTSPDTVTITVDDDGAGVPEAEREAVFARFYRGTGASKGGSGLGLALVAQQAQLHGGRAYFEVSGLGGARLVLEFPYRP</sequence>
<dbReference type="CDD" id="cd00082">
    <property type="entry name" value="HisKA"/>
    <property type="match status" value="1"/>
</dbReference>
<evidence type="ECO:0000259" key="12">
    <source>
        <dbReference type="PROSITE" id="PS50109"/>
    </source>
</evidence>
<dbReference type="EC" id="2.7.13.3" evidence="3"/>
<dbReference type="GO" id="GO:0000155">
    <property type="term" value="F:phosphorelay sensor kinase activity"/>
    <property type="evidence" value="ECO:0007669"/>
    <property type="project" value="InterPro"/>
</dbReference>
<dbReference type="InterPro" id="IPR005467">
    <property type="entry name" value="His_kinase_dom"/>
</dbReference>
<keyword evidence="10 11" id="KW-0472">Membrane</keyword>
<dbReference type="Pfam" id="PF00512">
    <property type="entry name" value="HisKA"/>
    <property type="match status" value="1"/>
</dbReference>
<feature type="transmembrane region" description="Helical" evidence="11">
    <location>
        <begin position="143"/>
        <end position="163"/>
    </location>
</feature>
<evidence type="ECO:0000256" key="11">
    <source>
        <dbReference type="SAM" id="Phobius"/>
    </source>
</evidence>
<evidence type="ECO:0000313" key="14">
    <source>
        <dbReference type="Proteomes" id="UP000198677"/>
    </source>
</evidence>
<evidence type="ECO:0000313" key="13">
    <source>
        <dbReference type="EMBL" id="SEL26877.1"/>
    </source>
</evidence>
<keyword evidence="8 11" id="KW-1133">Transmembrane helix</keyword>
<dbReference type="Pfam" id="PF02518">
    <property type="entry name" value="HATPase_c"/>
    <property type="match status" value="1"/>
</dbReference>
<dbReference type="CDD" id="cd00075">
    <property type="entry name" value="HATPase"/>
    <property type="match status" value="1"/>
</dbReference>
<evidence type="ECO:0000256" key="2">
    <source>
        <dbReference type="ARBA" id="ARBA00004236"/>
    </source>
</evidence>
<dbReference type="InterPro" id="IPR050428">
    <property type="entry name" value="TCS_sensor_his_kinase"/>
</dbReference>
<dbReference type="Gene3D" id="3.30.565.10">
    <property type="entry name" value="Histidine kinase-like ATPase, C-terminal domain"/>
    <property type="match status" value="1"/>
</dbReference>
<organism evidence="13 14">
    <name type="scientific">Rhodococcus maanshanensis</name>
    <dbReference type="NCBI Taxonomy" id="183556"/>
    <lineage>
        <taxon>Bacteria</taxon>
        <taxon>Bacillati</taxon>
        <taxon>Actinomycetota</taxon>
        <taxon>Actinomycetes</taxon>
        <taxon>Mycobacteriales</taxon>
        <taxon>Nocardiaceae</taxon>
        <taxon>Rhodococcus</taxon>
    </lineage>
</organism>
<dbReference type="PROSITE" id="PS50109">
    <property type="entry name" value="HIS_KIN"/>
    <property type="match status" value="1"/>
</dbReference>
<dbReference type="InterPro" id="IPR036890">
    <property type="entry name" value="HATPase_C_sf"/>
</dbReference>
<dbReference type="PRINTS" id="PR00344">
    <property type="entry name" value="BCTRLSENSOR"/>
</dbReference>
<evidence type="ECO:0000256" key="8">
    <source>
        <dbReference type="ARBA" id="ARBA00022989"/>
    </source>
</evidence>
<feature type="transmembrane region" description="Helical" evidence="11">
    <location>
        <begin position="12"/>
        <end position="37"/>
    </location>
</feature>
<name>A0A1H7NVJ1_9NOCA</name>
<comment type="catalytic activity">
    <reaction evidence="1">
        <text>ATP + protein L-histidine = ADP + protein N-phospho-L-histidine.</text>
        <dbReference type="EC" id="2.7.13.3"/>
    </reaction>
</comment>
<dbReference type="InterPro" id="IPR036097">
    <property type="entry name" value="HisK_dim/P_sf"/>
</dbReference>
<dbReference type="InterPro" id="IPR004358">
    <property type="entry name" value="Sig_transdc_His_kin-like_C"/>
</dbReference>
<dbReference type="Proteomes" id="UP000198677">
    <property type="component" value="Unassembled WGS sequence"/>
</dbReference>
<evidence type="ECO:0000256" key="10">
    <source>
        <dbReference type="ARBA" id="ARBA00023136"/>
    </source>
</evidence>
<keyword evidence="14" id="KW-1185">Reference proteome</keyword>
<dbReference type="RefSeq" id="WP_245816234.1">
    <property type="nucleotide sequence ID" value="NZ_FOAW01000007.1"/>
</dbReference>
<keyword evidence="9" id="KW-0902">Two-component regulatory system</keyword>
<keyword evidence="5" id="KW-0808">Transferase</keyword>
<dbReference type="SUPFAM" id="SSF55874">
    <property type="entry name" value="ATPase domain of HSP90 chaperone/DNA topoisomerase II/histidine kinase"/>
    <property type="match status" value="1"/>
</dbReference>
<proteinExistence type="predicted"/>
<feature type="domain" description="Histidine kinase" evidence="12">
    <location>
        <begin position="230"/>
        <end position="440"/>
    </location>
</feature>
<keyword evidence="6 11" id="KW-0812">Transmembrane</keyword>
<dbReference type="PANTHER" id="PTHR45436">
    <property type="entry name" value="SENSOR HISTIDINE KINASE YKOH"/>
    <property type="match status" value="1"/>
</dbReference>
<dbReference type="EMBL" id="FOAW01000007">
    <property type="protein sequence ID" value="SEL26877.1"/>
    <property type="molecule type" value="Genomic_DNA"/>
</dbReference>
<evidence type="ECO:0000256" key="1">
    <source>
        <dbReference type="ARBA" id="ARBA00000085"/>
    </source>
</evidence>
<reference evidence="14" key="1">
    <citation type="submission" date="2016-10" db="EMBL/GenBank/DDBJ databases">
        <authorList>
            <person name="Varghese N."/>
            <person name="Submissions S."/>
        </authorList>
    </citation>
    <scope>NUCLEOTIDE SEQUENCE [LARGE SCALE GENOMIC DNA]</scope>
    <source>
        <strain evidence="14">DSM 44675</strain>
    </source>
</reference>
<evidence type="ECO:0000256" key="5">
    <source>
        <dbReference type="ARBA" id="ARBA00022679"/>
    </source>
</evidence>
<dbReference type="SMART" id="SM00387">
    <property type="entry name" value="HATPase_c"/>
    <property type="match status" value="1"/>
</dbReference>
<dbReference type="InterPro" id="IPR003661">
    <property type="entry name" value="HisK_dim/P_dom"/>
</dbReference>
<dbReference type="InterPro" id="IPR003594">
    <property type="entry name" value="HATPase_dom"/>
</dbReference>
<dbReference type="Gene3D" id="1.10.287.130">
    <property type="match status" value="1"/>
</dbReference>
<comment type="subcellular location">
    <subcellularLocation>
        <location evidence="2">Cell membrane</location>
    </subcellularLocation>
</comment>
<dbReference type="PANTHER" id="PTHR45436:SF5">
    <property type="entry name" value="SENSOR HISTIDINE KINASE TRCS"/>
    <property type="match status" value="1"/>
</dbReference>